<evidence type="ECO:0000313" key="1">
    <source>
        <dbReference type="Ensembl" id="ENSPKIP00000006517.1"/>
    </source>
</evidence>
<dbReference type="AlphaFoldDB" id="A0A3B3QIE1"/>
<reference evidence="1" key="2">
    <citation type="submission" date="2025-09" db="UniProtKB">
        <authorList>
            <consortium name="Ensembl"/>
        </authorList>
    </citation>
    <scope>IDENTIFICATION</scope>
</reference>
<organism evidence="1 2">
    <name type="scientific">Paramormyrops kingsleyae</name>
    <dbReference type="NCBI Taxonomy" id="1676925"/>
    <lineage>
        <taxon>Eukaryota</taxon>
        <taxon>Metazoa</taxon>
        <taxon>Chordata</taxon>
        <taxon>Craniata</taxon>
        <taxon>Vertebrata</taxon>
        <taxon>Euteleostomi</taxon>
        <taxon>Actinopterygii</taxon>
        <taxon>Neopterygii</taxon>
        <taxon>Teleostei</taxon>
        <taxon>Osteoglossocephala</taxon>
        <taxon>Osteoglossomorpha</taxon>
        <taxon>Osteoglossiformes</taxon>
        <taxon>Mormyridae</taxon>
        <taxon>Paramormyrops</taxon>
    </lineage>
</organism>
<accession>A0A3B3QIE1</accession>
<protein>
    <submittedName>
        <fullName evidence="1">Uncharacterized protein</fullName>
    </submittedName>
</protein>
<name>A0A3B3QIE1_9TELE</name>
<sequence>LCSNGPPKSWMSQVHYNPPPHPMALILNGWHPEAGSMMSFFHHFFCCKWLCWWRCKRARLAPSWGGQRCVTFAGPINLLWVRGLELIPVMHGGRSVKGVRGP</sequence>
<evidence type="ECO:0000313" key="2">
    <source>
        <dbReference type="Proteomes" id="UP000261540"/>
    </source>
</evidence>
<dbReference type="Ensembl" id="ENSPKIT00000030544.1">
    <property type="protein sequence ID" value="ENSPKIP00000006517.1"/>
    <property type="gene ID" value="ENSPKIG00000022768.1"/>
</dbReference>
<keyword evidence="2" id="KW-1185">Reference proteome</keyword>
<proteinExistence type="predicted"/>
<dbReference type="Proteomes" id="UP000261540">
    <property type="component" value="Unplaced"/>
</dbReference>
<reference evidence="1" key="1">
    <citation type="submission" date="2025-08" db="UniProtKB">
        <authorList>
            <consortium name="Ensembl"/>
        </authorList>
    </citation>
    <scope>IDENTIFICATION</scope>
</reference>